<dbReference type="PROSITE" id="PS50943">
    <property type="entry name" value="HTH_CROC1"/>
    <property type="match status" value="1"/>
</dbReference>
<dbReference type="Pfam" id="PF01381">
    <property type="entry name" value="HTH_3"/>
    <property type="match status" value="1"/>
</dbReference>
<gene>
    <name evidence="2" type="ORF">DES38_11320</name>
</gene>
<comment type="caution">
    <text evidence="2">The sequence shown here is derived from an EMBL/GenBank/DDBJ whole genome shotgun (WGS) entry which is preliminary data.</text>
</comment>
<dbReference type="EMBL" id="QJJR01000013">
    <property type="protein sequence ID" value="PXW88289.1"/>
    <property type="molecule type" value="Genomic_DNA"/>
</dbReference>
<evidence type="ECO:0000313" key="2">
    <source>
        <dbReference type="EMBL" id="PXW88289.1"/>
    </source>
</evidence>
<organism evidence="2 3">
    <name type="scientific">Streptohalobacillus salinus</name>
    <dbReference type="NCBI Taxonomy" id="621096"/>
    <lineage>
        <taxon>Bacteria</taxon>
        <taxon>Bacillati</taxon>
        <taxon>Bacillota</taxon>
        <taxon>Bacilli</taxon>
        <taxon>Bacillales</taxon>
        <taxon>Bacillaceae</taxon>
        <taxon>Streptohalobacillus</taxon>
    </lineage>
</organism>
<keyword evidence="3" id="KW-1185">Reference proteome</keyword>
<reference evidence="2 3" key="1">
    <citation type="submission" date="2018-05" db="EMBL/GenBank/DDBJ databases">
        <title>Genomic Encyclopedia of Type Strains, Phase IV (KMG-IV): sequencing the most valuable type-strain genomes for metagenomic binning, comparative biology and taxonomic classification.</title>
        <authorList>
            <person name="Goeker M."/>
        </authorList>
    </citation>
    <scope>NUCLEOTIDE SEQUENCE [LARGE SCALE GENOMIC DNA]</scope>
    <source>
        <strain evidence="2 3">DSM 22440</strain>
    </source>
</reference>
<proteinExistence type="predicted"/>
<dbReference type="SUPFAM" id="SSF47413">
    <property type="entry name" value="lambda repressor-like DNA-binding domains"/>
    <property type="match status" value="1"/>
</dbReference>
<dbReference type="Proteomes" id="UP000247922">
    <property type="component" value="Unassembled WGS sequence"/>
</dbReference>
<dbReference type="PANTHER" id="PTHR37038:SF13">
    <property type="entry name" value="HTH CRO_C1-TYPE DOMAIN-CONTAINING PROTEIN"/>
    <property type="match status" value="1"/>
</dbReference>
<sequence length="288" mass="33701">MTLDKEQIAQTLTSVRHGKGLKQKDITDQLMSRTTYSKIERGVIAPGIDNFHNIMGRLNISFDEFFYIYNGYRFDDRWEIINAFKQTRGNFDVAQLNKIIQQCQSFLSKQDDLHIENIQQVCQALLALNENNMEEAKVIAADVWEHLSERNTWYFDDVLLVNNILFLFEEETMAEMYKRSVLTLDKYQGFEYQLKKTILFSLKLNTFSYKMFYDPMHTVTVAEIDDLIKDATQMRYYDMKAVLLVRKGLVMNDDTFIQQGLSILELLELEGLKTSVESEIAMYNTATD</sequence>
<dbReference type="GO" id="GO:0003677">
    <property type="term" value="F:DNA binding"/>
    <property type="evidence" value="ECO:0007669"/>
    <property type="project" value="InterPro"/>
</dbReference>
<dbReference type="Gene3D" id="1.25.40.10">
    <property type="entry name" value="Tetratricopeptide repeat domain"/>
    <property type="match status" value="1"/>
</dbReference>
<protein>
    <submittedName>
        <fullName evidence="2">Helix-turn-helix protein</fullName>
    </submittedName>
</protein>
<evidence type="ECO:0000313" key="3">
    <source>
        <dbReference type="Proteomes" id="UP000247922"/>
    </source>
</evidence>
<dbReference type="PANTHER" id="PTHR37038">
    <property type="entry name" value="TRANSCRIPTIONAL REGULATOR-RELATED"/>
    <property type="match status" value="1"/>
</dbReference>
<evidence type="ECO:0000259" key="1">
    <source>
        <dbReference type="PROSITE" id="PS50943"/>
    </source>
</evidence>
<dbReference type="InterPro" id="IPR001387">
    <property type="entry name" value="Cro/C1-type_HTH"/>
</dbReference>
<dbReference type="SMART" id="SM00530">
    <property type="entry name" value="HTH_XRE"/>
    <property type="match status" value="1"/>
</dbReference>
<dbReference type="InterPro" id="IPR010982">
    <property type="entry name" value="Lambda_DNA-bd_dom_sf"/>
</dbReference>
<name>A0A2V3WHL4_9BACI</name>
<feature type="domain" description="HTH cro/C1-type" evidence="1">
    <location>
        <begin position="31"/>
        <end position="65"/>
    </location>
</feature>
<dbReference type="CDD" id="cd00093">
    <property type="entry name" value="HTH_XRE"/>
    <property type="match status" value="1"/>
</dbReference>
<dbReference type="InterPro" id="IPR011990">
    <property type="entry name" value="TPR-like_helical_dom_sf"/>
</dbReference>
<dbReference type="RefSeq" id="WP_170114386.1">
    <property type="nucleotide sequence ID" value="NZ_QJJR01000013.1"/>
</dbReference>
<dbReference type="AlphaFoldDB" id="A0A2V3WHL4"/>
<dbReference type="InterPro" id="IPR053163">
    <property type="entry name" value="HTH-type_regulator_Rgg"/>
</dbReference>
<accession>A0A2V3WHL4</accession>